<protein>
    <submittedName>
        <fullName evidence="1">Uncharacterized protein</fullName>
    </submittedName>
</protein>
<dbReference type="EMBL" id="JAOPJF010000026">
    <property type="protein sequence ID" value="KAK1145081.1"/>
    <property type="molecule type" value="Genomic_DNA"/>
</dbReference>
<evidence type="ECO:0000313" key="1">
    <source>
        <dbReference type="EMBL" id="KAK1145081.1"/>
    </source>
</evidence>
<sequence length="644" mass="72222">MEVKFHISQDGRVPKRKYAKAACDACRRRKKKCCHEKKKRSPATPSANLEDNDVSYSLQPSTRAPVSTEEPQRQTQARRFPVEQRQSSQPEGSSRLLQADRFIGDLNPVVFFVDDTNTRLMGGRAHQKDVGVWLDRDNDLVSGGEFHAENLSSESSSHQTRGQRGNTRRAVLLPPRQSQEALVDIYLRRIYPILPLIDRHDFQQQFKEGCASPYLIQVICLAASKDHEAEPYLRLANTGILSRGEFGNLLYDELSQAIALRLERKRATLIQILALLSLHVPGSRSFEDSSLYLAQAIHHAQSMGIHMTRGPAQERKPTIALFWSLWALDRYTAAIQGRPLVIHDRDLGQQLADVIALFEAPFRVFLSLASVLADVFVVYRPALEAPIDSDKPEIPRFEDIIDRCGAWNILPDTILSLEFVYLAIALLSSRPWVLKDQPKSNSLYVRQDLAVYRMVSLIQICDSTQLLPLPIVPYAISLGFCVAYKQTKRCQLLSTQLTAKQHLQALYKSLEALSPTWWSAQAMTQLGRRALSEVQRTTEKINELPGRNRPSDPVLLAEHINTPVPPGSAASDPVTGMVARTEQAVDLADMEDDAFSYFPGNTSLDIDGLLGNLLNITVPTCPTNPSFTDFDLGWDDQSGYASFY</sequence>
<evidence type="ECO:0000313" key="2">
    <source>
        <dbReference type="Proteomes" id="UP001177260"/>
    </source>
</evidence>
<gene>
    <name evidence="1" type="ORF">N8T08_004510</name>
</gene>
<accession>A0ACC3B3S9</accession>
<comment type="caution">
    <text evidence="1">The sequence shown here is derived from an EMBL/GenBank/DDBJ whole genome shotgun (WGS) entry which is preliminary data.</text>
</comment>
<reference evidence="1 2" key="1">
    <citation type="journal article" date="2023" name="ACS Omega">
        <title>Identification of the Neoaspergillic Acid Biosynthesis Gene Cluster by Establishing an In Vitro CRISPR-Ribonucleoprotein Genetic System in Aspergillus melleus.</title>
        <authorList>
            <person name="Yuan B."/>
            <person name="Grau M.F."/>
            <person name="Murata R.M."/>
            <person name="Torok T."/>
            <person name="Venkateswaran K."/>
            <person name="Stajich J.E."/>
            <person name="Wang C.C.C."/>
        </authorList>
    </citation>
    <scope>NUCLEOTIDE SEQUENCE [LARGE SCALE GENOMIC DNA]</scope>
    <source>
        <strain evidence="1 2">IMV 1140</strain>
    </source>
</reference>
<name>A0ACC3B3S9_9EURO</name>
<dbReference type="Proteomes" id="UP001177260">
    <property type="component" value="Unassembled WGS sequence"/>
</dbReference>
<keyword evidence="2" id="KW-1185">Reference proteome</keyword>
<proteinExistence type="predicted"/>
<organism evidence="1 2">
    <name type="scientific">Aspergillus melleus</name>
    <dbReference type="NCBI Taxonomy" id="138277"/>
    <lineage>
        <taxon>Eukaryota</taxon>
        <taxon>Fungi</taxon>
        <taxon>Dikarya</taxon>
        <taxon>Ascomycota</taxon>
        <taxon>Pezizomycotina</taxon>
        <taxon>Eurotiomycetes</taxon>
        <taxon>Eurotiomycetidae</taxon>
        <taxon>Eurotiales</taxon>
        <taxon>Aspergillaceae</taxon>
        <taxon>Aspergillus</taxon>
        <taxon>Aspergillus subgen. Circumdati</taxon>
    </lineage>
</organism>